<name>A0AAV0AJZ3_PHAPC</name>
<organism evidence="2 3">
    <name type="scientific">Phakopsora pachyrhizi</name>
    <name type="common">Asian soybean rust disease fungus</name>
    <dbReference type="NCBI Taxonomy" id="170000"/>
    <lineage>
        <taxon>Eukaryota</taxon>
        <taxon>Fungi</taxon>
        <taxon>Dikarya</taxon>
        <taxon>Basidiomycota</taxon>
        <taxon>Pucciniomycotina</taxon>
        <taxon>Pucciniomycetes</taxon>
        <taxon>Pucciniales</taxon>
        <taxon>Phakopsoraceae</taxon>
        <taxon>Phakopsora</taxon>
    </lineage>
</organism>
<evidence type="ECO:0000256" key="1">
    <source>
        <dbReference type="SAM" id="MobiDB-lite"/>
    </source>
</evidence>
<evidence type="ECO:0000313" key="2">
    <source>
        <dbReference type="EMBL" id="CAH7667755.1"/>
    </source>
</evidence>
<accession>A0AAV0AJZ3</accession>
<sequence>MVYNDKCLFDSDDDQEPPTKVPKGAVLQSNGNQWHSNFAESRQAQGVVTTPYHDSQKASAGTSQSDAIRFLPNKLETPATMMVCQGRNTPSNELCQDQGILASLYQDSQLASLGTTQMDDKGFQPVQNKNQGSVNVFRNRISPFDCEFAQNNFPTDPSTNRLSENLGNFSFEVLLDKLKEQLETPTNQEEFIMEVASLQSTSDWHAATVYMLGNMTYKLDTLMKAISTSKGSLECKGLIENLTLNMVWDRDLHGQNLKRNMPNRGLLNDSLQIIDKTMNLIMFRF</sequence>
<protein>
    <submittedName>
        <fullName evidence="2">Uncharacterized protein</fullName>
    </submittedName>
</protein>
<dbReference type="AlphaFoldDB" id="A0AAV0AJZ3"/>
<dbReference type="EMBL" id="CALTRL010000373">
    <property type="protein sequence ID" value="CAH7667755.1"/>
    <property type="molecule type" value="Genomic_DNA"/>
</dbReference>
<comment type="caution">
    <text evidence="2">The sequence shown here is derived from an EMBL/GenBank/DDBJ whole genome shotgun (WGS) entry which is preliminary data.</text>
</comment>
<feature type="region of interest" description="Disordered" evidence="1">
    <location>
        <begin position="1"/>
        <end position="21"/>
    </location>
</feature>
<reference evidence="2" key="1">
    <citation type="submission" date="2022-06" db="EMBL/GenBank/DDBJ databases">
        <authorList>
            <consortium name="SYNGENTA / RWTH Aachen University"/>
        </authorList>
    </citation>
    <scope>NUCLEOTIDE SEQUENCE</scope>
</reference>
<dbReference type="Proteomes" id="UP001153365">
    <property type="component" value="Unassembled WGS sequence"/>
</dbReference>
<gene>
    <name evidence="2" type="ORF">PPACK8108_LOCUS2180</name>
</gene>
<evidence type="ECO:0000313" key="3">
    <source>
        <dbReference type="Proteomes" id="UP001153365"/>
    </source>
</evidence>
<keyword evidence="3" id="KW-1185">Reference proteome</keyword>
<proteinExistence type="predicted"/>